<dbReference type="EMBL" id="JAGGLU010000002">
    <property type="protein sequence ID" value="MBP2057475.1"/>
    <property type="molecule type" value="Genomic_DNA"/>
</dbReference>
<gene>
    <name evidence="2" type="ORF">J2Z60_000639</name>
</gene>
<keyword evidence="1" id="KW-1133">Transmembrane helix</keyword>
<sequence>MTLFYLACDILIIFYCVYSWYWQAVIGYRARFRMSSIIWVLIFFTLGYSMDYFTAPTPVTNVFVAGVLTMSIIDGVSGLAKKRIVFSGFFKRTLKYSDVAHITLIAGPNPSKPIVMAVFKTKKQQSYYLRFSKQLGEVIQILRQYVGTGVGIEIRKLI</sequence>
<dbReference type="Proteomes" id="UP001519292">
    <property type="component" value="Unassembled WGS sequence"/>
</dbReference>
<reference evidence="2 3" key="1">
    <citation type="submission" date="2021-03" db="EMBL/GenBank/DDBJ databases">
        <title>Genomic Encyclopedia of Type Strains, Phase IV (KMG-IV): sequencing the most valuable type-strain genomes for metagenomic binning, comparative biology and taxonomic classification.</title>
        <authorList>
            <person name="Goeker M."/>
        </authorList>
    </citation>
    <scope>NUCLEOTIDE SEQUENCE [LARGE SCALE GENOMIC DNA]</scope>
    <source>
        <strain evidence="2 3">DSM 101872</strain>
    </source>
</reference>
<name>A0ABS4MCR7_9LACO</name>
<feature type="transmembrane region" description="Helical" evidence="1">
    <location>
        <begin position="61"/>
        <end position="80"/>
    </location>
</feature>
<organism evidence="2 3">
    <name type="scientific">Lactobacillus colini</name>
    <dbReference type="NCBI Taxonomy" id="1819254"/>
    <lineage>
        <taxon>Bacteria</taxon>
        <taxon>Bacillati</taxon>
        <taxon>Bacillota</taxon>
        <taxon>Bacilli</taxon>
        <taxon>Lactobacillales</taxon>
        <taxon>Lactobacillaceae</taxon>
        <taxon>Lactobacillus</taxon>
    </lineage>
</organism>
<proteinExistence type="predicted"/>
<comment type="caution">
    <text evidence="2">The sequence shown here is derived from an EMBL/GenBank/DDBJ whole genome shotgun (WGS) entry which is preliminary data.</text>
</comment>
<protein>
    <submittedName>
        <fullName evidence="2">Uncharacterized protein</fullName>
    </submittedName>
</protein>
<keyword evidence="1" id="KW-0472">Membrane</keyword>
<evidence type="ECO:0000313" key="3">
    <source>
        <dbReference type="Proteomes" id="UP001519292"/>
    </source>
</evidence>
<evidence type="ECO:0000256" key="1">
    <source>
        <dbReference type="SAM" id="Phobius"/>
    </source>
</evidence>
<feature type="transmembrane region" description="Helical" evidence="1">
    <location>
        <begin position="37"/>
        <end position="55"/>
    </location>
</feature>
<dbReference type="RefSeq" id="WP_209686214.1">
    <property type="nucleotide sequence ID" value="NZ_JAGGLU010000002.1"/>
</dbReference>
<evidence type="ECO:0000313" key="2">
    <source>
        <dbReference type="EMBL" id="MBP2057475.1"/>
    </source>
</evidence>
<keyword evidence="3" id="KW-1185">Reference proteome</keyword>
<accession>A0ABS4MCR7</accession>
<keyword evidence="1" id="KW-0812">Transmembrane</keyword>